<gene>
    <name evidence="1" type="ORF">METZ01_LOCUS333646</name>
</gene>
<dbReference type="AlphaFoldDB" id="A0A382Q8F3"/>
<organism evidence="1">
    <name type="scientific">marine metagenome</name>
    <dbReference type="NCBI Taxonomy" id="408172"/>
    <lineage>
        <taxon>unclassified sequences</taxon>
        <taxon>metagenomes</taxon>
        <taxon>ecological metagenomes</taxon>
    </lineage>
</organism>
<proteinExistence type="predicted"/>
<dbReference type="EMBL" id="UINC01112101">
    <property type="protein sequence ID" value="SVC80792.1"/>
    <property type="molecule type" value="Genomic_DNA"/>
</dbReference>
<accession>A0A382Q8F3</accession>
<sequence length="169" mass="19567">MAMQILELPLGGRDRRVDVHIDHPRQGCKRTPCVHRLGNIDKERHHWHLHVRRKMKRALVERPDSIRTAGSFWREKDRIARFAQHPLRISKAEGTLFGLGLRRRKKGANRPPQDGDGRILLGLLREKAPHIGEPHRRDQEHVETRWMVGGVDDLLVGNIVEPVNTKLDT</sequence>
<name>A0A382Q8F3_9ZZZZ</name>
<reference evidence="1" key="1">
    <citation type="submission" date="2018-05" db="EMBL/GenBank/DDBJ databases">
        <authorList>
            <person name="Lanie J.A."/>
            <person name="Ng W.-L."/>
            <person name="Kazmierczak K.M."/>
            <person name="Andrzejewski T.M."/>
            <person name="Davidsen T.M."/>
            <person name="Wayne K.J."/>
            <person name="Tettelin H."/>
            <person name="Glass J.I."/>
            <person name="Rusch D."/>
            <person name="Podicherti R."/>
            <person name="Tsui H.-C.T."/>
            <person name="Winkler M.E."/>
        </authorList>
    </citation>
    <scope>NUCLEOTIDE SEQUENCE</scope>
</reference>
<evidence type="ECO:0000313" key="1">
    <source>
        <dbReference type="EMBL" id="SVC80792.1"/>
    </source>
</evidence>
<protein>
    <submittedName>
        <fullName evidence="1">Uncharacterized protein</fullName>
    </submittedName>
</protein>
<feature type="non-terminal residue" evidence="1">
    <location>
        <position position="169"/>
    </location>
</feature>